<reference evidence="1 2" key="1">
    <citation type="submission" date="2020-08" db="EMBL/GenBank/DDBJ databases">
        <title>Genomic Encyclopedia of Type Strains, Phase IV (KMG-IV): sequencing the most valuable type-strain genomes for metagenomic binning, comparative biology and taxonomic classification.</title>
        <authorList>
            <person name="Goeker M."/>
        </authorList>
    </citation>
    <scope>NUCLEOTIDE SEQUENCE [LARGE SCALE GENOMIC DNA]</scope>
    <source>
        <strain evidence="1 2">DSM 103336</strain>
    </source>
</reference>
<dbReference type="PANTHER" id="PTHR33221:SF2">
    <property type="entry name" value="TRANSCRIPTIONAL REGULATOR"/>
    <property type="match status" value="1"/>
</dbReference>
<name>A0A7W9BRI9_9SPHN</name>
<protein>
    <submittedName>
        <fullName evidence="1">FeS assembly SUF system regulator</fullName>
    </submittedName>
</protein>
<evidence type="ECO:0000313" key="1">
    <source>
        <dbReference type="EMBL" id="MBB5728811.1"/>
    </source>
</evidence>
<accession>A0A7W9BRI9</accession>
<evidence type="ECO:0000313" key="2">
    <source>
        <dbReference type="Proteomes" id="UP000546701"/>
    </source>
</evidence>
<dbReference type="InterPro" id="IPR030489">
    <property type="entry name" value="TR_Rrf2-type_CS"/>
</dbReference>
<dbReference type="PROSITE" id="PS51197">
    <property type="entry name" value="HTH_RRF2_2"/>
    <property type="match status" value="1"/>
</dbReference>
<dbReference type="InterPro" id="IPR000944">
    <property type="entry name" value="Tscrpt_reg_Rrf2"/>
</dbReference>
<dbReference type="RefSeq" id="WP_157176602.1">
    <property type="nucleotide sequence ID" value="NZ_BMJP01000002.1"/>
</dbReference>
<dbReference type="GO" id="GO:0005829">
    <property type="term" value="C:cytosol"/>
    <property type="evidence" value="ECO:0007669"/>
    <property type="project" value="TreeGrafter"/>
</dbReference>
<dbReference type="PANTHER" id="PTHR33221">
    <property type="entry name" value="WINGED HELIX-TURN-HELIX TRANSCRIPTIONAL REGULATOR, RRF2 FAMILY"/>
    <property type="match status" value="1"/>
</dbReference>
<dbReference type="SUPFAM" id="SSF46785">
    <property type="entry name" value="Winged helix' DNA-binding domain"/>
    <property type="match status" value="1"/>
</dbReference>
<dbReference type="InterPro" id="IPR036390">
    <property type="entry name" value="WH_DNA-bd_sf"/>
</dbReference>
<dbReference type="OrthoDB" id="9808360at2"/>
<proteinExistence type="predicted"/>
<dbReference type="InterPro" id="IPR036388">
    <property type="entry name" value="WH-like_DNA-bd_sf"/>
</dbReference>
<dbReference type="EMBL" id="JACIJR010000003">
    <property type="protein sequence ID" value="MBB5728811.1"/>
    <property type="molecule type" value="Genomic_DNA"/>
</dbReference>
<gene>
    <name evidence="1" type="ORF">FHS99_001289</name>
</gene>
<dbReference type="Gene3D" id="1.10.10.10">
    <property type="entry name" value="Winged helix-like DNA-binding domain superfamily/Winged helix DNA-binding domain"/>
    <property type="match status" value="1"/>
</dbReference>
<keyword evidence="2" id="KW-1185">Reference proteome</keyword>
<sequence length="156" mass="15472">MRLSSLADYAVVILTAAARHPAGDRLSATLLAGETGVPLPTTQKLMGRLAASGLLTSARGTGGGFLLARAPAGISLGEIVEAVEGPIAMTTCVDGNRHDCALEGACSVRPHWSAVNEAIRGALGGVSLATLAGTTPVATKTTRTTEAAPIAAGATA</sequence>
<comment type="caution">
    <text evidence="1">The sequence shown here is derived from an EMBL/GenBank/DDBJ whole genome shotgun (WGS) entry which is preliminary data.</text>
</comment>
<dbReference type="AlphaFoldDB" id="A0A7W9BRI9"/>
<dbReference type="Pfam" id="PF02082">
    <property type="entry name" value="Rrf2"/>
    <property type="match status" value="1"/>
</dbReference>
<dbReference type="NCBIfam" id="TIGR00738">
    <property type="entry name" value="rrf2_super"/>
    <property type="match status" value="1"/>
</dbReference>
<dbReference type="GO" id="GO:0003700">
    <property type="term" value="F:DNA-binding transcription factor activity"/>
    <property type="evidence" value="ECO:0007669"/>
    <property type="project" value="TreeGrafter"/>
</dbReference>
<dbReference type="Proteomes" id="UP000546701">
    <property type="component" value="Unassembled WGS sequence"/>
</dbReference>
<dbReference type="PROSITE" id="PS01332">
    <property type="entry name" value="HTH_RRF2_1"/>
    <property type="match status" value="1"/>
</dbReference>
<organism evidence="1 2">
    <name type="scientific">Sphingomonas prati</name>
    <dbReference type="NCBI Taxonomy" id="1843237"/>
    <lineage>
        <taxon>Bacteria</taxon>
        <taxon>Pseudomonadati</taxon>
        <taxon>Pseudomonadota</taxon>
        <taxon>Alphaproteobacteria</taxon>
        <taxon>Sphingomonadales</taxon>
        <taxon>Sphingomonadaceae</taxon>
        <taxon>Sphingomonas</taxon>
    </lineage>
</organism>